<sequence>MANSDHYRPLELDTRYANAANQSINVNGIVYAYRDLGPRIGIPLILLNHWGAVLDNFDPQIVDGLARTRRVIAVDYRGIGGSGGSAPVTVAEMAQDAVETIRALGLEQVDVLGFSLGGFVAQEIALQAPGLVRRLILTGTGPAGGQGIARVGAVSWPLIIKGLLTFRDPKTYLFFTGTGESRQAASAFLFRIKERKKGRDKAPTLTAFLRQLKAIKAWGRQPPQNLDEIKIPVLIVNGDTDIMVPTVNSTELARRITNSQLIIYPDAGHGGIFQHHADFVSAALMFLDA</sequence>
<dbReference type="Gene3D" id="3.40.50.1820">
    <property type="entry name" value="alpha/beta hydrolase"/>
    <property type="match status" value="1"/>
</dbReference>
<dbReference type="Proteomes" id="UP001150531">
    <property type="component" value="Unassembled WGS sequence"/>
</dbReference>
<protein>
    <submittedName>
        <fullName evidence="2">Alpha/beta hydrolase</fullName>
    </submittedName>
</protein>
<feature type="domain" description="AB hydrolase-1" evidence="1">
    <location>
        <begin position="43"/>
        <end position="275"/>
    </location>
</feature>
<keyword evidence="3" id="KW-1185">Reference proteome</keyword>
<dbReference type="Pfam" id="PF00561">
    <property type="entry name" value="Abhydrolase_1"/>
    <property type="match status" value="1"/>
</dbReference>
<dbReference type="InterPro" id="IPR029058">
    <property type="entry name" value="AB_hydrolase_fold"/>
</dbReference>
<dbReference type="PANTHER" id="PTHR43433:SF5">
    <property type="entry name" value="AB HYDROLASE-1 DOMAIN-CONTAINING PROTEIN"/>
    <property type="match status" value="1"/>
</dbReference>
<dbReference type="SUPFAM" id="SSF53474">
    <property type="entry name" value="alpha/beta-Hydrolases"/>
    <property type="match status" value="1"/>
</dbReference>
<dbReference type="PRINTS" id="PR00111">
    <property type="entry name" value="ABHYDROLASE"/>
</dbReference>
<reference evidence="2" key="1">
    <citation type="submission" date="2022-05" db="EMBL/GenBank/DDBJ databases">
        <title>Novel Pseudomonas spp. Isolated from a Rainbow Trout Aquaculture Facility.</title>
        <authorList>
            <person name="Testerman T."/>
            <person name="Graf J."/>
        </authorList>
    </citation>
    <scope>NUCLEOTIDE SEQUENCE</scope>
    <source>
        <strain evidence="2">ID386</strain>
    </source>
</reference>
<gene>
    <name evidence="2" type="ORF">M5G18_15055</name>
</gene>
<keyword evidence="2" id="KW-0378">Hydrolase</keyword>
<evidence type="ECO:0000259" key="1">
    <source>
        <dbReference type="Pfam" id="PF00561"/>
    </source>
</evidence>
<accession>A0ABT5PPS6</accession>
<organism evidence="2 3">
    <name type="scientific">Pseudomonas aphyarum</name>
    <dbReference type="NCBI Taxonomy" id="2942629"/>
    <lineage>
        <taxon>Bacteria</taxon>
        <taxon>Pseudomonadati</taxon>
        <taxon>Pseudomonadota</taxon>
        <taxon>Gammaproteobacteria</taxon>
        <taxon>Pseudomonadales</taxon>
        <taxon>Pseudomonadaceae</taxon>
        <taxon>Pseudomonas</taxon>
    </lineage>
</organism>
<dbReference type="InterPro" id="IPR050471">
    <property type="entry name" value="AB_hydrolase"/>
</dbReference>
<dbReference type="InterPro" id="IPR000073">
    <property type="entry name" value="AB_hydrolase_1"/>
</dbReference>
<evidence type="ECO:0000313" key="2">
    <source>
        <dbReference type="EMBL" id="MDD1125909.1"/>
    </source>
</evidence>
<evidence type="ECO:0000313" key="3">
    <source>
        <dbReference type="Proteomes" id="UP001150531"/>
    </source>
</evidence>
<dbReference type="PANTHER" id="PTHR43433">
    <property type="entry name" value="HYDROLASE, ALPHA/BETA FOLD FAMILY PROTEIN"/>
    <property type="match status" value="1"/>
</dbReference>
<dbReference type="GO" id="GO:0016787">
    <property type="term" value="F:hydrolase activity"/>
    <property type="evidence" value="ECO:0007669"/>
    <property type="project" value="UniProtKB-KW"/>
</dbReference>
<comment type="caution">
    <text evidence="2">The sequence shown here is derived from an EMBL/GenBank/DDBJ whole genome shotgun (WGS) entry which is preliminary data.</text>
</comment>
<dbReference type="EMBL" id="JAMDGS010000010">
    <property type="protein sequence ID" value="MDD1125909.1"/>
    <property type="molecule type" value="Genomic_DNA"/>
</dbReference>
<proteinExistence type="predicted"/>
<name>A0ABT5PPS6_9PSED</name>